<protein>
    <submittedName>
        <fullName evidence="1">Uncharacterized protein</fullName>
    </submittedName>
</protein>
<proteinExistence type="predicted"/>
<evidence type="ECO:0000313" key="2">
    <source>
        <dbReference type="Proteomes" id="UP000001075"/>
    </source>
</evidence>
<dbReference type="AlphaFoldDB" id="G3HHJ7"/>
<sequence length="58" mass="7080">MCTSDFCRSPERNTVHKATSWLPCTFQGQEQPTFFFWYNNGQKLYRKEYRGFHKVLRL</sequence>
<evidence type="ECO:0000313" key="1">
    <source>
        <dbReference type="EMBL" id="EGV95013.1"/>
    </source>
</evidence>
<accession>G3HHJ7</accession>
<dbReference type="EMBL" id="JH000379">
    <property type="protein sequence ID" value="EGV95013.1"/>
    <property type="molecule type" value="Genomic_DNA"/>
</dbReference>
<dbReference type="InParanoid" id="G3HHJ7"/>
<name>G3HHJ7_CRIGR</name>
<reference evidence="2" key="1">
    <citation type="journal article" date="2011" name="Nat. Biotechnol.">
        <title>The genomic sequence of the Chinese hamster ovary (CHO)-K1 cell line.</title>
        <authorList>
            <person name="Xu X."/>
            <person name="Nagarajan H."/>
            <person name="Lewis N.E."/>
            <person name="Pan S."/>
            <person name="Cai Z."/>
            <person name="Liu X."/>
            <person name="Chen W."/>
            <person name="Xie M."/>
            <person name="Wang W."/>
            <person name="Hammond S."/>
            <person name="Andersen M.R."/>
            <person name="Neff N."/>
            <person name="Passarelli B."/>
            <person name="Koh W."/>
            <person name="Fan H.C."/>
            <person name="Wang J."/>
            <person name="Gui Y."/>
            <person name="Lee K.H."/>
            <person name="Betenbaugh M.J."/>
            <person name="Quake S.R."/>
            <person name="Famili I."/>
            <person name="Palsson B.O."/>
            <person name="Wang J."/>
        </authorList>
    </citation>
    <scope>NUCLEOTIDE SEQUENCE [LARGE SCALE GENOMIC DNA]</scope>
    <source>
        <strain evidence="2">CHO K1 cell line</strain>
    </source>
</reference>
<gene>
    <name evidence="1" type="ORF">I79_010084</name>
</gene>
<dbReference type="Proteomes" id="UP000001075">
    <property type="component" value="Unassembled WGS sequence"/>
</dbReference>
<organism evidence="1 2">
    <name type="scientific">Cricetulus griseus</name>
    <name type="common">Chinese hamster</name>
    <name type="synonym">Cricetulus barabensis griseus</name>
    <dbReference type="NCBI Taxonomy" id="10029"/>
    <lineage>
        <taxon>Eukaryota</taxon>
        <taxon>Metazoa</taxon>
        <taxon>Chordata</taxon>
        <taxon>Craniata</taxon>
        <taxon>Vertebrata</taxon>
        <taxon>Euteleostomi</taxon>
        <taxon>Mammalia</taxon>
        <taxon>Eutheria</taxon>
        <taxon>Euarchontoglires</taxon>
        <taxon>Glires</taxon>
        <taxon>Rodentia</taxon>
        <taxon>Myomorpha</taxon>
        <taxon>Muroidea</taxon>
        <taxon>Cricetidae</taxon>
        <taxon>Cricetinae</taxon>
        <taxon>Cricetulus</taxon>
    </lineage>
</organism>